<keyword evidence="2" id="KW-0732">Signal</keyword>
<dbReference type="AlphaFoldDB" id="M5UFX0"/>
<gene>
    <name evidence="3" type="ORF">RSSM_01846</name>
</gene>
<organism evidence="3 4">
    <name type="scientific">Rhodopirellula sallentina SM41</name>
    <dbReference type="NCBI Taxonomy" id="1263870"/>
    <lineage>
        <taxon>Bacteria</taxon>
        <taxon>Pseudomonadati</taxon>
        <taxon>Planctomycetota</taxon>
        <taxon>Planctomycetia</taxon>
        <taxon>Pirellulales</taxon>
        <taxon>Pirellulaceae</taxon>
        <taxon>Rhodopirellula</taxon>
    </lineage>
</organism>
<sequence>MLNRNTHSKPRSARAIIRRRWLRSTILAGTLVVSSRQAFAINPALNIDAFNAVTTSSPDGVDWLSLPLPTNLPDRSLAAATLSPRPLPPMDVFEHTQSVLERPSVDANWPFDANWPLQATPSARMLNAPIVNTSPVDSVPVGTSPAYQSGLPDNIVRQPTPAEVVAQVEMPNGVRIDLHGTETMADPHWLGLPVPHAPVSQTPAARKTLQQDDRVALARPRRLPMTDSTPSSDPGDLLDQGLGEDLIGVNDAFRKGTGNRIDEGALEDQTLTGIPKRLPAVGDLASANETPGDFANAAGMSPIAERLDCTINDFSATPLPSNSGFNNPYASQWVYDSKAAVPTQRPLIEWGRLFYGDGITPRGIDCFGPYNMVRPQFYLYGDYRTAIAAGRNAAGRTDNWSSLLNLDMDFRITDTERFHGFIGPLNRGGDVSGVKLVDGELDYESVVNPNFVTAYFEGDLGAMWGGFHNQSSPMELPFTVGLVPLLFQNGVWMEDAVTGAAFALPARHSRLLNWANFDVTFFAAVDQINSAAFGKDNHAAQLFGNAWFIEAYGGYIEAGYAFVRDRTSSARSYHNMTASFTRRYFDRISNSVRVIINSGQDLAKDDRTADGGLLLVENSWITASPLTVVPYANFFYGWGRPQSVARAANAGGILRNTGINFDTDGVNGFATLDPTGADTAGGSIGIDLIGNSLDRQLLLEASYLTEHGNLNSAVDGDQFGLGARYQFPISHATLLRFDVMHGWRGDLPDVYGTRMEYRWKF</sequence>
<feature type="chain" id="PRO_5004073356" evidence="2">
    <location>
        <begin position="41"/>
        <end position="761"/>
    </location>
</feature>
<comment type="caution">
    <text evidence="3">The sequence shown here is derived from an EMBL/GenBank/DDBJ whole genome shotgun (WGS) entry which is preliminary data.</text>
</comment>
<evidence type="ECO:0000313" key="4">
    <source>
        <dbReference type="Proteomes" id="UP000011885"/>
    </source>
</evidence>
<proteinExistence type="predicted"/>
<dbReference type="RefSeq" id="WP_008676642.1">
    <property type="nucleotide sequence ID" value="NZ_ANOH01000129.1"/>
</dbReference>
<reference evidence="3 4" key="1">
    <citation type="journal article" date="2013" name="Mar. Genomics">
        <title>Expression of sulfatases in Rhodopirellula baltica and the diversity of sulfatases in the genus Rhodopirellula.</title>
        <authorList>
            <person name="Wegner C.E."/>
            <person name="Richter-Heitmann T."/>
            <person name="Klindworth A."/>
            <person name="Klockow C."/>
            <person name="Richter M."/>
            <person name="Achstetter T."/>
            <person name="Glockner F.O."/>
            <person name="Harder J."/>
        </authorList>
    </citation>
    <scope>NUCLEOTIDE SEQUENCE [LARGE SCALE GENOMIC DNA]</scope>
    <source>
        <strain evidence="3 4">SM41</strain>
    </source>
</reference>
<dbReference type="EMBL" id="ANOH01000129">
    <property type="protein sequence ID" value="EMI56726.1"/>
    <property type="molecule type" value="Genomic_DNA"/>
</dbReference>
<evidence type="ECO:0000313" key="3">
    <source>
        <dbReference type="EMBL" id="EMI56726.1"/>
    </source>
</evidence>
<feature type="signal peptide" evidence="2">
    <location>
        <begin position="1"/>
        <end position="40"/>
    </location>
</feature>
<dbReference type="Proteomes" id="UP000011885">
    <property type="component" value="Unassembled WGS sequence"/>
</dbReference>
<keyword evidence="4" id="KW-1185">Reference proteome</keyword>
<accession>M5UFX0</accession>
<dbReference type="PATRIC" id="fig|1263870.3.peg.1971"/>
<evidence type="ECO:0000256" key="2">
    <source>
        <dbReference type="SAM" id="SignalP"/>
    </source>
</evidence>
<protein>
    <submittedName>
        <fullName evidence="3">Signal peptide protein</fullName>
    </submittedName>
</protein>
<feature type="region of interest" description="Disordered" evidence="1">
    <location>
        <begin position="220"/>
        <end position="239"/>
    </location>
</feature>
<name>M5UFX0_9BACT</name>
<evidence type="ECO:0000256" key="1">
    <source>
        <dbReference type="SAM" id="MobiDB-lite"/>
    </source>
</evidence>